<evidence type="ECO:0000256" key="1">
    <source>
        <dbReference type="ARBA" id="ARBA00004651"/>
    </source>
</evidence>
<organism evidence="15 16">
    <name type="scientific">Candidatus Eisenbergiella pullistercoris</name>
    <dbReference type="NCBI Taxonomy" id="2838555"/>
    <lineage>
        <taxon>Bacteria</taxon>
        <taxon>Bacillati</taxon>
        <taxon>Bacillota</taxon>
        <taxon>Clostridia</taxon>
        <taxon>Lachnospirales</taxon>
        <taxon>Lachnospiraceae</taxon>
        <taxon>Eisenbergiella</taxon>
    </lineage>
</organism>
<dbReference type="PANTHER" id="PTHR21248">
    <property type="entry name" value="CARDIOLIPIN SYNTHASE"/>
    <property type="match status" value="1"/>
</dbReference>
<feature type="domain" description="PLD phosphodiesterase" evidence="14">
    <location>
        <begin position="446"/>
        <end position="473"/>
    </location>
</feature>
<dbReference type="Pfam" id="PF13396">
    <property type="entry name" value="PLDc_N"/>
    <property type="match status" value="1"/>
</dbReference>
<evidence type="ECO:0000256" key="11">
    <source>
        <dbReference type="ARBA" id="ARBA00023264"/>
    </source>
</evidence>
<keyword evidence="9 13" id="KW-0472">Membrane</keyword>
<evidence type="ECO:0000256" key="10">
    <source>
        <dbReference type="ARBA" id="ARBA00023209"/>
    </source>
</evidence>
<evidence type="ECO:0000256" key="6">
    <source>
        <dbReference type="ARBA" id="ARBA00022737"/>
    </source>
</evidence>
<proteinExistence type="predicted"/>
<dbReference type="CDD" id="cd09160">
    <property type="entry name" value="PLDc_SMU_988_like_2"/>
    <property type="match status" value="1"/>
</dbReference>
<dbReference type="Gene3D" id="3.30.870.10">
    <property type="entry name" value="Endonuclease Chain A"/>
    <property type="match status" value="2"/>
</dbReference>
<gene>
    <name evidence="15" type="primary">cls</name>
    <name evidence="15" type="ORF">H9831_05335</name>
</gene>
<dbReference type="EC" id="2.7.8.-" evidence="12"/>
<name>A0A9D1YNN9_9FIRM</name>
<comment type="subcellular location">
    <subcellularLocation>
        <location evidence="1">Cell membrane</location>
        <topology evidence="1">Multi-pass membrane protein</topology>
    </subcellularLocation>
</comment>
<keyword evidence="10" id="KW-0594">Phospholipid biosynthesis</keyword>
<dbReference type="PROSITE" id="PS50035">
    <property type="entry name" value="PLD"/>
    <property type="match status" value="2"/>
</dbReference>
<evidence type="ECO:0000256" key="9">
    <source>
        <dbReference type="ARBA" id="ARBA00023136"/>
    </source>
</evidence>
<dbReference type="InterPro" id="IPR001736">
    <property type="entry name" value="PLipase_D/transphosphatidylase"/>
</dbReference>
<evidence type="ECO:0000259" key="14">
    <source>
        <dbReference type="PROSITE" id="PS50035"/>
    </source>
</evidence>
<dbReference type="GO" id="GO:0005886">
    <property type="term" value="C:plasma membrane"/>
    <property type="evidence" value="ECO:0007669"/>
    <property type="project" value="UniProtKB-SubCell"/>
</dbReference>
<keyword evidence="4" id="KW-0808">Transferase</keyword>
<accession>A0A9D1YNN9</accession>
<evidence type="ECO:0000256" key="4">
    <source>
        <dbReference type="ARBA" id="ARBA00022679"/>
    </source>
</evidence>
<feature type="transmembrane region" description="Helical" evidence="13">
    <location>
        <begin position="48"/>
        <end position="68"/>
    </location>
</feature>
<dbReference type="PANTHER" id="PTHR21248:SF22">
    <property type="entry name" value="PHOSPHOLIPASE D"/>
    <property type="match status" value="1"/>
</dbReference>
<evidence type="ECO:0000256" key="8">
    <source>
        <dbReference type="ARBA" id="ARBA00023098"/>
    </source>
</evidence>
<dbReference type="GO" id="GO:0008808">
    <property type="term" value="F:cardiolipin synthase activity"/>
    <property type="evidence" value="ECO:0007669"/>
    <property type="project" value="UniProtKB-UniRule"/>
</dbReference>
<keyword evidence="6" id="KW-0677">Repeat</keyword>
<evidence type="ECO:0000256" key="2">
    <source>
        <dbReference type="ARBA" id="ARBA00022475"/>
    </source>
</evidence>
<keyword evidence="8" id="KW-0443">Lipid metabolism</keyword>
<dbReference type="Proteomes" id="UP000824007">
    <property type="component" value="Unassembled WGS sequence"/>
</dbReference>
<protein>
    <recommendedName>
        <fullName evidence="12">Cardiolipin synthase</fullName>
        <ecNumber evidence="12">2.7.8.-</ecNumber>
    </recommendedName>
</protein>
<sequence length="533" mass="61500">MSVQTDNLINTGKKGIKRLLFSRTAVIVLLLIVQFLVLLVLFGRLRRYLPYTYWGITLLTLLSFIVIVNRKGNPAYKLAWMLPILLFPVFGVLFYVFLEYQITPKIINRLLLNLDEEMKDYAGQDEAVRARLRDTSPETANLAHYLYENCHFPVYDNTQVRYYSCGEAMYGPLLEELRRAQSFIFMEYFSFLDGKMWSSILEILKEKAASGVEVRFLYDGTCSFSNPWHYADTLEKYGIRCRAFNQIRPILSTVQNNRDHRKITVVDGYTAFTGGVNLEDAYINAEPRYGYWKDNAVRLRGDAVRSFTCMFLQSWNLYTKKKDTDFSAYFPKPLPLGELLSRFGETETRDGQGFVIPYADSPMDSIHVGESVYMDIIYNAKRYVHISTPYLILDNEMVTALTYAARRGVDVRILMPGIPDKPYAFAVAKTFYPELLEAGVRIFQFTPGFVHAKNFVSDDEKAVVGTINMDYRSLYLHFECAAFFSHMDAVLQVEQDFQETLKSCVEITPQLCRREKLLTRIGGRLLRLVAPLM</sequence>
<feature type="transmembrane region" description="Helical" evidence="13">
    <location>
        <begin position="80"/>
        <end position="98"/>
    </location>
</feature>
<dbReference type="SUPFAM" id="SSF56024">
    <property type="entry name" value="Phospholipase D/nuclease"/>
    <property type="match status" value="2"/>
</dbReference>
<dbReference type="CDD" id="cd09154">
    <property type="entry name" value="PLDc_SMU_988_like_1"/>
    <property type="match status" value="1"/>
</dbReference>
<keyword evidence="5 13" id="KW-0812">Transmembrane</keyword>
<evidence type="ECO:0000313" key="16">
    <source>
        <dbReference type="Proteomes" id="UP000824007"/>
    </source>
</evidence>
<dbReference type="SMART" id="SM00155">
    <property type="entry name" value="PLDc"/>
    <property type="match status" value="2"/>
</dbReference>
<feature type="domain" description="PLD phosphodiesterase" evidence="14">
    <location>
        <begin position="255"/>
        <end position="282"/>
    </location>
</feature>
<evidence type="ECO:0000256" key="7">
    <source>
        <dbReference type="ARBA" id="ARBA00022989"/>
    </source>
</evidence>
<dbReference type="AlphaFoldDB" id="A0A9D1YNN9"/>
<keyword evidence="2" id="KW-1003">Cell membrane</keyword>
<comment type="caution">
    <text evidence="15">The sequence shown here is derived from an EMBL/GenBank/DDBJ whole genome shotgun (WGS) entry which is preliminary data.</text>
</comment>
<reference evidence="15" key="1">
    <citation type="journal article" date="2021" name="PeerJ">
        <title>Extensive microbial diversity within the chicken gut microbiome revealed by metagenomics and culture.</title>
        <authorList>
            <person name="Gilroy R."/>
            <person name="Ravi A."/>
            <person name="Getino M."/>
            <person name="Pursley I."/>
            <person name="Horton D.L."/>
            <person name="Alikhan N.F."/>
            <person name="Baker D."/>
            <person name="Gharbi K."/>
            <person name="Hall N."/>
            <person name="Watson M."/>
            <person name="Adriaenssens E.M."/>
            <person name="Foster-Nyarko E."/>
            <person name="Jarju S."/>
            <person name="Secka A."/>
            <person name="Antonio M."/>
            <person name="Oren A."/>
            <person name="Chaudhuri R.R."/>
            <person name="La Ragione R."/>
            <person name="Hildebrand F."/>
            <person name="Pallen M.J."/>
        </authorList>
    </citation>
    <scope>NUCLEOTIDE SEQUENCE</scope>
    <source>
        <strain evidence="15">ChiSxjej3B15-24422</strain>
    </source>
</reference>
<dbReference type="Pfam" id="PF13091">
    <property type="entry name" value="PLDc_2"/>
    <property type="match status" value="2"/>
</dbReference>
<dbReference type="InterPro" id="IPR025202">
    <property type="entry name" value="PLD-like_dom"/>
</dbReference>
<reference evidence="15" key="2">
    <citation type="submission" date="2021-04" db="EMBL/GenBank/DDBJ databases">
        <authorList>
            <person name="Gilroy R."/>
        </authorList>
    </citation>
    <scope>NUCLEOTIDE SEQUENCE</scope>
    <source>
        <strain evidence="15">ChiSxjej3B15-24422</strain>
    </source>
</reference>
<evidence type="ECO:0000256" key="13">
    <source>
        <dbReference type="SAM" id="Phobius"/>
    </source>
</evidence>
<dbReference type="NCBIfam" id="TIGR04265">
    <property type="entry name" value="bac_cardiolipin"/>
    <property type="match status" value="1"/>
</dbReference>
<evidence type="ECO:0000256" key="12">
    <source>
        <dbReference type="NCBIfam" id="TIGR04265"/>
    </source>
</evidence>
<feature type="transmembrane region" description="Helical" evidence="13">
    <location>
        <begin position="20"/>
        <end position="42"/>
    </location>
</feature>
<dbReference type="InterPro" id="IPR022924">
    <property type="entry name" value="Cardiolipin_synthase"/>
</dbReference>
<evidence type="ECO:0000256" key="5">
    <source>
        <dbReference type="ARBA" id="ARBA00022692"/>
    </source>
</evidence>
<dbReference type="InterPro" id="IPR027379">
    <property type="entry name" value="CLS_N"/>
</dbReference>
<evidence type="ECO:0000256" key="3">
    <source>
        <dbReference type="ARBA" id="ARBA00022516"/>
    </source>
</evidence>
<dbReference type="EMBL" id="DXDD01000071">
    <property type="protein sequence ID" value="HIY60089.1"/>
    <property type="molecule type" value="Genomic_DNA"/>
</dbReference>
<keyword evidence="7 13" id="KW-1133">Transmembrane helix</keyword>
<keyword evidence="11" id="KW-1208">Phospholipid metabolism</keyword>
<dbReference type="GO" id="GO:0032049">
    <property type="term" value="P:cardiolipin biosynthetic process"/>
    <property type="evidence" value="ECO:0007669"/>
    <property type="project" value="UniProtKB-UniRule"/>
</dbReference>
<evidence type="ECO:0000313" key="15">
    <source>
        <dbReference type="EMBL" id="HIY60089.1"/>
    </source>
</evidence>
<keyword evidence="3" id="KW-0444">Lipid biosynthesis</keyword>